<evidence type="ECO:0000313" key="3">
    <source>
        <dbReference type="Proteomes" id="UP000631300"/>
    </source>
</evidence>
<name>A0A918JN81_9ALTE</name>
<accession>A0A918JN81</accession>
<gene>
    <name evidence="2" type="ORF">GCM10007391_21670</name>
</gene>
<reference evidence="2" key="1">
    <citation type="journal article" date="2014" name="Int. J. Syst. Evol. Microbiol.">
        <title>Complete genome sequence of Corynebacterium casei LMG S-19264T (=DSM 44701T), isolated from a smear-ripened cheese.</title>
        <authorList>
            <consortium name="US DOE Joint Genome Institute (JGI-PGF)"/>
            <person name="Walter F."/>
            <person name="Albersmeier A."/>
            <person name="Kalinowski J."/>
            <person name="Ruckert C."/>
        </authorList>
    </citation>
    <scope>NUCLEOTIDE SEQUENCE</scope>
    <source>
        <strain evidence="2">KCTC 22164</strain>
    </source>
</reference>
<organism evidence="2 3">
    <name type="scientific">Alteromonas halophila</name>
    <dbReference type="NCBI Taxonomy" id="516698"/>
    <lineage>
        <taxon>Bacteria</taxon>
        <taxon>Pseudomonadati</taxon>
        <taxon>Pseudomonadota</taxon>
        <taxon>Gammaproteobacteria</taxon>
        <taxon>Alteromonadales</taxon>
        <taxon>Alteromonadaceae</taxon>
        <taxon>Alteromonas/Salinimonas group</taxon>
        <taxon>Alteromonas</taxon>
    </lineage>
</organism>
<dbReference type="RefSeq" id="WP_189406369.1">
    <property type="nucleotide sequence ID" value="NZ_BMXP01000005.1"/>
</dbReference>
<evidence type="ECO:0000313" key="2">
    <source>
        <dbReference type="EMBL" id="GGW87625.1"/>
    </source>
</evidence>
<dbReference type="Gene3D" id="2.60.40.420">
    <property type="entry name" value="Cupredoxins - blue copper proteins"/>
    <property type="match status" value="1"/>
</dbReference>
<sequence length="212" mass="23571">MPIIKSLLLLLLLPVCFKTLATTLTFVDQDGQSLSDVVVTGNSTQPAATQQSNEPVIMDQVDKQFVPHVLLIKQGQQVAFPNSDNIRHHVYSFSEAKPFEIKLYSGDDSAPVTFEKPGIVVLGCNIHDSMVGYIYVQDASRTWLSDTDGKITVPDNVTEIEIWHPHLDVVKTTKQSVTLSENKALQTIRLNLKARPKPETQSNTFGKRTFGH</sequence>
<dbReference type="AlphaFoldDB" id="A0A918JN81"/>
<keyword evidence="3" id="KW-1185">Reference proteome</keyword>
<comment type="caution">
    <text evidence="2">The sequence shown here is derived from an EMBL/GenBank/DDBJ whole genome shotgun (WGS) entry which is preliminary data.</text>
</comment>
<reference evidence="2" key="2">
    <citation type="submission" date="2020-09" db="EMBL/GenBank/DDBJ databases">
        <authorList>
            <person name="Sun Q."/>
            <person name="Kim S."/>
        </authorList>
    </citation>
    <scope>NUCLEOTIDE SEQUENCE</scope>
    <source>
        <strain evidence="2">KCTC 22164</strain>
    </source>
</reference>
<dbReference type="InterPro" id="IPR052721">
    <property type="entry name" value="ET_Amicyanin"/>
</dbReference>
<dbReference type="Proteomes" id="UP000631300">
    <property type="component" value="Unassembled WGS sequence"/>
</dbReference>
<keyword evidence="1" id="KW-0732">Signal</keyword>
<dbReference type="PANTHER" id="PTHR36507">
    <property type="entry name" value="BLL1555 PROTEIN"/>
    <property type="match status" value="1"/>
</dbReference>
<feature type="signal peptide" evidence="1">
    <location>
        <begin position="1"/>
        <end position="21"/>
    </location>
</feature>
<dbReference type="CDD" id="cd04221">
    <property type="entry name" value="MauL"/>
    <property type="match status" value="1"/>
</dbReference>
<dbReference type="EMBL" id="BMXP01000005">
    <property type="protein sequence ID" value="GGW87625.1"/>
    <property type="molecule type" value="Genomic_DNA"/>
</dbReference>
<protein>
    <recommendedName>
        <fullName evidence="4">Methylamine utilization protein</fullName>
    </recommendedName>
</protein>
<evidence type="ECO:0000256" key="1">
    <source>
        <dbReference type="SAM" id="SignalP"/>
    </source>
</evidence>
<feature type="chain" id="PRO_5036907961" description="Methylamine utilization protein" evidence="1">
    <location>
        <begin position="22"/>
        <end position="212"/>
    </location>
</feature>
<evidence type="ECO:0008006" key="4">
    <source>
        <dbReference type="Google" id="ProtNLM"/>
    </source>
</evidence>
<proteinExistence type="predicted"/>
<dbReference type="InterPro" id="IPR008972">
    <property type="entry name" value="Cupredoxin"/>
</dbReference>
<dbReference type="SUPFAM" id="SSF49503">
    <property type="entry name" value="Cupredoxins"/>
    <property type="match status" value="1"/>
</dbReference>
<dbReference type="PANTHER" id="PTHR36507:SF1">
    <property type="entry name" value="BLL1555 PROTEIN"/>
    <property type="match status" value="1"/>
</dbReference>
<dbReference type="InterPro" id="IPR034242">
    <property type="entry name" value="MauL"/>
</dbReference>